<keyword evidence="1" id="KW-0175">Coiled coil</keyword>
<keyword evidence="4" id="KW-1185">Reference proteome</keyword>
<feature type="compositionally biased region" description="Basic and acidic residues" evidence="2">
    <location>
        <begin position="41"/>
        <end position="54"/>
    </location>
</feature>
<reference evidence="3" key="1">
    <citation type="journal article" date="2020" name="Stud. Mycol.">
        <title>101 Dothideomycetes genomes: a test case for predicting lifestyles and emergence of pathogens.</title>
        <authorList>
            <person name="Haridas S."/>
            <person name="Albert R."/>
            <person name="Binder M."/>
            <person name="Bloem J."/>
            <person name="Labutti K."/>
            <person name="Salamov A."/>
            <person name="Andreopoulos B."/>
            <person name="Baker S."/>
            <person name="Barry K."/>
            <person name="Bills G."/>
            <person name="Bluhm B."/>
            <person name="Cannon C."/>
            <person name="Castanera R."/>
            <person name="Culley D."/>
            <person name="Daum C."/>
            <person name="Ezra D."/>
            <person name="Gonzalez J."/>
            <person name="Henrissat B."/>
            <person name="Kuo A."/>
            <person name="Liang C."/>
            <person name="Lipzen A."/>
            <person name="Lutzoni F."/>
            <person name="Magnuson J."/>
            <person name="Mondo S."/>
            <person name="Nolan M."/>
            <person name="Ohm R."/>
            <person name="Pangilinan J."/>
            <person name="Park H.-J."/>
            <person name="Ramirez L."/>
            <person name="Alfaro M."/>
            <person name="Sun H."/>
            <person name="Tritt A."/>
            <person name="Yoshinaga Y."/>
            <person name="Zwiers L.-H."/>
            <person name="Turgeon B."/>
            <person name="Goodwin S."/>
            <person name="Spatafora J."/>
            <person name="Crous P."/>
            <person name="Grigoriev I."/>
        </authorList>
    </citation>
    <scope>NUCLEOTIDE SEQUENCE</scope>
    <source>
        <strain evidence="3">CBS 690.94</strain>
    </source>
</reference>
<evidence type="ECO:0000256" key="2">
    <source>
        <dbReference type="SAM" id="MobiDB-lite"/>
    </source>
</evidence>
<evidence type="ECO:0000313" key="4">
    <source>
        <dbReference type="Proteomes" id="UP000799764"/>
    </source>
</evidence>
<comment type="caution">
    <text evidence="3">The sequence shown here is derived from an EMBL/GenBank/DDBJ whole genome shotgun (WGS) entry which is preliminary data.</text>
</comment>
<evidence type="ECO:0000256" key="1">
    <source>
        <dbReference type="SAM" id="Coils"/>
    </source>
</evidence>
<dbReference type="OrthoDB" id="7984201at2759"/>
<gene>
    <name evidence="3" type="ORF">P171DRAFT_434669</name>
</gene>
<dbReference type="Proteomes" id="UP000799764">
    <property type="component" value="Unassembled WGS sequence"/>
</dbReference>
<protein>
    <submittedName>
        <fullName evidence="3">Uncharacterized protein</fullName>
    </submittedName>
</protein>
<evidence type="ECO:0000313" key="3">
    <source>
        <dbReference type="EMBL" id="KAF2440945.1"/>
    </source>
</evidence>
<name>A0A9P4U881_9PLEO</name>
<sequence length="581" mass="66892">MLKNASSALRSGRLLLRPRAYPLPPRRLNVPTSVRFAHSPKNPDAKTHSSKSPDAKMFESFGLRLPQSIEEAERLEGPLTEEQINDPDATEISIYEQDFTSPTGERLIEHIRTPEERRKHNEIHKMLMQAESDPDYDDRELNRHLLDDLMKDPYFVDLTDELKEIKENFIMTKQQEERMLEEAGKADEEREKAEKEMETEMTSYFQMATHDSLGEMIKDPVFAHARAELEELQDALPELDGDNTEYNAAMDKVLEKLGEDPNFDRKIAEWEAEHGLTDPAKADPESLAEMDQFVMPDELKELAKEPEELTTLLRQMKELMSSMGMGSLSDQDIQSENALEKLEAEMEKVINQDLDNEDLDEEEIKGREMNFAELGKELFKLAKSSPAGGARDFDEDSEPVDPELEAKVDKIMQDPKLMEKLMYIQKVINKEQQKPKPMELAPDPTKLEPHRITSIQKRMQVAKKNPEHRAAMEGLRVHLAPPFNIAPALRIFNEAIEYAYIGANDDIRRILWRAYSKARILPTFLQNLSDDAWDIMYYSQAVTWTSNQNREDHLRLLLQDLQSVGKDGPPTHPDMVAEMQH</sequence>
<feature type="region of interest" description="Disordered" evidence="2">
    <location>
        <begin position="32"/>
        <end position="54"/>
    </location>
</feature>
<dbReference type="AlphaFoldDB" id="A0A9P4U881"/>
<dbReference type="EMBL" id="MU001506">
    <property type="protein sequence ID" value="KAF2440945.1"/>
    <property type="molecule type" value="Genomic_DNA"/>
</dbReference>
<organism evidence="3 4">
    <name type="scientific">Karstenula rhodostoma CBS 690.94</name>
    <dbReference type="NCBI Taxonomy" id="1392251"/>
    <lineage>
        <taxon>Eukaryota</taxon>
        <taxon>Fungi</taxon>
        <taxon>Dikarya</taxon>
        <taxon>Ascomycota</taxon>
        <taxon>Pezizomycotina</taxon>
        <taxon>Dothideomycetes</taxon>
        <taxon>Pleosporomycetidae</taxon>
        <taxon>Pleosporales</taxon>
        <taxon>Massarineae</taxon>
        <taxon>Didymosphaeriaceae</taxon>
        <taxon>Karstenula</taxon>
    </lineage>
</organism>
<accession>A0A9P4U881</accession>
<proteinExistence type="predicted"/>
<feature type="coiled-coil region" evidence="1">
    <location>
        <begin position="222"/>
        <end position="249"/>
    </location>
</feature>